<evidence type="ECO:0008006" key="4">
    <source>
        <dbReference type="Google" id="ProtNLM"/>
    </source>
</evidence>
<feature type="transmembrane region" description="Helical" evidence="1">
    <location>
        <begin position="70"/>
        <end position="93"/>
    </location>
</feature>
<dbReference type="Proteomes" id="UP001138681">
    <property type="component" value="Unassembled WGS sequence"/>
</dbReference>
<keyword evidence="1" id="KW-0812">Transmembrane</keyword>
<reference evidence="2" key="1">
    <citation type="submission" date="2021-04" db="EMBL/GenBank/DDBJ databases">
        <authorList>
            <person name="Pira H."/>
            <person name="Risdian C."/>
            <person name="Wink J."/>
        </authorList>
    </citation>
    <scope>NUCLEOTIDE SEQUENCE</scope>
    <source>
        <strain evidence="2">WH158</strain>
    </source>
</reference>
<sequence>MTTHDSDQQQHRPRPVQSFSRPAIVSILLLASVLIPATCLVAMVLAYIWRRSDDTEAWEVSHFTYLIRTFWLGFALIISAFIVAIAFIVSMYANNQAWDSVSDTVVGVAMMGVAALFLLVTVGLGVRCVLSLVKALKSEPMPNPKSWLF</sequence>
<gene>
    <name evidence="2" type="ORF">KCG46_04615</name>
</gene>
<evidence type="ECO:0000256" key="1">
    <source>
        <dbReference type="SAM" id="Phobius"/>
    </source>
</evidence>
<keyword evidence="1" id="KW-0472">Membrane</keyword>
<dbReference type="RefSeq" id="WP_218404127.1">
    <property type="nucleotide sequence ID" value="NZ_JAGSPC010000001.1"/>
</dbReference>
<comment type="caution">
    <text evidence="2">The sequence shown here is derived from an EMBL/GenBank/DDBJ whole genome shotgun (WGS) entry which is preliminary data.</text>
</comment>
<dbReference type="EMBL" id="JAGSPC010000001">
    <property type="protein sequence ID" value="MBV7258861.1"/>
    <property type="molecule type" value="Genomic_DNA"/>
</dbReference>
<proteinExistence type="predicted"/>
<dbReference type="AlphaFoldDB" id="A0A9X1F2M1"/>
<organism evidence="2 3">
    <name type="scientific">Erythrobacter crassostreae</name>
    <dbReference type="NCBI Taxonomy" id="2828328"/>
    <lineage>
        <taxon>Bacteria</taxon>
        <taxon>Pseudomonadati</taxon>
        <taxon>Pseudomonadota</taxon>
        <taxon>Alphaproteobacteria</taxon>
        <taxon>Sphingomonadales</taxon>
        <taxon>Erythrobacteraceae</taxon>
        <taxon>Erythrobacter/Porphyrobacter group</taxon>
        <taxon>Erythrobacter</taxon>
    </lineage>
</organism>
<keyword evidence="1" id="KW-1133">Transmembrane helix</keyword>
<name>A0A9X1F2M1_9SPHN</name>
<evidence type="ECO:0000313" key="3">
    <source>
        <dbReference type="Proteomes" id="UP001138681"/>
    </source>
</evidence>
<protein>
    <recommendedName>
        <fullName evidence="4">Transmembrane protein</fullName>
    </recommendedName>
</protein>
<feature type="transmembrane region" description="Helical" evidence="1">
    <location>
        <begin position="23"/>
        <end position="49"/>
    </location>
</feature>
<accession>A0A9X1F2M1</accession>
<keyword evidence="3" id="KW-1185">Reference proteome</keyword>
<evidence type="ECO:0000313" key="2">
    <source>
        <dbReference type="EMBL" id="MBV7258861.1"/>
    </source>
</evidence>
<feature type="transmembrane region" description="Helical" evidence="1">
    <location>
        <begin position="105"/>
        <end position="130"/>
    </location>
</feature>